<name>A0A367K5V5_RHIST</name>
<evidence type="ECO:0000313" key="2">
    <source>
        <dbReference type="Proteomes" id="UP000253551"/>
    </source>
</evidence>
<protein>
    <submittedName>
        <fullName evidence="1">Uncharacterized protein</fullName>
    </submittedName>
</protein>
<dbReference type="EMBL" id="PJQM01002170">
    <property type="protein sequence ID" value="RCH97545.1"/>
    <property type="molecule type" value="Genomic_DNA"/>
</dbReference>
<comment type="caution">
    <text evidence="1">The sequence shown here is derived from an EMBL/GenBank/DDBJ whole genome shotgun (WGS) entry which is preliminary data.</text>
</comment>
<dbReference type="AlphaFoldDB" id="A0A367K5V5"/>
<reference evidence="1 2" key="1">
    <citation type="journal article" date="2018" name="G3 (Bethesda)">
        <title>Phylogenetic and Phylogenomic Definition of Rhizopus Species.</title>
        <authorList>
            <person name="Gryganskyi A.P."/>
            <person name="Golan J."/>
            <person name="Dolatabadi S."/>
            <person name="Mondo S."/>
            <person name="Robb S."/>
            <person name="Idnurm A."/>
            <person name="Muszewska A."/>
            <person name="Steczkiewicz K."/>
            <person name="Masonjones S."/>
            <person name="Liao H.L."/>
            <person name="Gajdeczka M.T."/>
            <person name="Anike F."/>
            <person name="Vuek A."/>
            <person name="Anishchenko I.M."/>
            <person name="Voigt K."/>
            <person name="de Hoog G.S."/>
            <person name="Smith M.E."/>
            <person name="Heitman J."/>
            <person name="Vilgalys R."/>
            <person name="Stajich J.E."/>
        </authorList>
    </citation>
    <scope>NUCLEOTIDE SEQUENCE [LARGE SCALE GENOMIC DNA]</scope>
    <source>
        <strain evidence="1 2">LSU 92-RS-03</strain>
    </source>
</reference>
<evidence type="ECO:0000313" key="1">
    <source>
        <dbReference type="EMBL" id="RCH97545.1"/>
    </source>
</evidence>
<proteinExistence type="predicted"/>
<feature type="non-terminal residue" evidence="1">
    <location>
        <position position="1"/>
    </location>
</feature>
<dbReference type="Proteomes" id="UP000253551">
    <property type="component" value="Unassembled WGS sequence"/>
</dbReference>
<accession>A0A367K5V5</accession>
<sequence length="62" mass="7078">GTKNERLGLTKSEPTTQSPTLVRSKKYNDFHYGVSNWVIQEVRNIPDGKLKNHSFVMCRTVA</sequence>
<gene>
    <name evidence="1" type="ORF">CU098_011410</name>
</gene>
<organism evidence="1 2">
    <name type="scientific">Rhizopus stolonifer</name>
    <name type="common">Rhizopus nigricans</name>
    <dbReference type="NCBI Taxonomy" id="4846"/>
    <lineage>
        <taxon>Eukaryota</taxon>
        <taxon>Fungi</taxon>
        <taxon>Fungi incertae sedis</taxon>
        <taxon>Mucoromycota</taxon>
        <taxon>Mucoromycotina</taxon>
        <taxon>Mucoromycetes</taxon>
        <taxon>Mucorales</taxon>
        <taxon>Mucorineae</taxon>
        <taxon>Rhizopodaceae</taxon>
        <taxon>Rhizopus</taxon>
    </lineage>
</organism>
<keyword evidence="2" id="KW-1185">Reference proteome</keyword>